<evidence type="ECO:0000259" key="1">
    <source>
        <dbReference type="Pfam" id="PF02625"/>
    </source>
</evidence>
<reference evidence="3" key="1">
    <citation type="journal article" date="2020" name="mSystems">
        <title>Genome- and Community-Level Interaction Insights into Carbon Utilization and Element Cycling Functions of Hydrothermarchaeota in Hydrothermal Sediment.</title>
        <authorList>
            <person name="Zhou Z."/>
            <person name="Liu Y."/>
            <person name="Xu W."/>
            <person name="Pan J."/>
            <person name="Luo Z.H."/>
            <person name="Li M."/>
        </authorList>
    </citation>
    <scope>NUCLEOTIDE SEQUENCE [LARGE SCALE GENOMIC DNA]</scope>
    <source>
        <strain evidence="3">SpSt-794</strain>
    </source>
</reference>
<dbReference type="EMBL" id="DTHV01000025">
    <property type="protein sequence ID" value="HGW59986.1"/>
    <property type="molecule type" value="Genomic_DNA"/>
</dbReference>
<dbReference type="AlphaFoldDB" id="A0A7C4TX94"/>
<sequence>MINVYEKIAELIKNGTEFVFVIVVNAASATPGKKGFKMIVLKDGTFYGTVGGGTLEKDALEIAKELFKTKGTYYKKYVLKEGDPLSLGMVCGGEVELYFEYVGTKKQMVIFGAGHLGKAIYEVAKVSNEYEFLVVDERPEFANAENFPNATVFSGAGIYRKVTELPMREGAEVVILTPGGENDPYILKGLYNKNISYTYIGMIGSLNRRSKCFEKAVELGVSKEFLDKIFAPIGLEIGSETPFEIAIAILGEIIALKKGYIDKVLTERSAHERT</sequence>
<dbReference type="PANTHER" id="PTHR30388:SF6">
    <property type="entry name" value="XANTHINE DEHYDROGENASE SUBUNIT A-RELATED"/>
    <property type="match status" value="1"/>
</dbReference>
<dbReference type="Pfam" id="PF02625">
    <property type="entry name" value="XdhC_CoxI"/>
    <property type="match status" value="1"/>
</dbReference>
<proteinExistence type="predicted"/>
<feature type="domain" description="XdhC Rossmann" evidence="2">
    <location>
        <begin position="108"/>
        <end position="253"/>
    </location>
</feature>
<protein>
    <recommendedName>
        <fullName evidence="4">Xanthine dehydrogenase</fullName>
    </recommendedName>
</protein>
<organism evidence="3">
    <name type="scientific">Caldisericum exile</name>
    <dbReference type="NCBI Taxonomy" id="693075"/>
    <lineage>
        <taxon>Bacteria</taxon>
        <taxon>Pseudomonadati</taxon>
        <taxon>Caldisericota/Cryosericota group</taxon>
        <taxon>Caldisericota</taxon>
        <taxon>Caldisericia</taxon>
        <taxon>Caldisericales</taxon>
        <taxon>Caldisericaceae</taxon>
        <taxon>Caldisericum</taxon>
    </lineage>
</organism>
<dbReference type="InterPro" id="IPR052698">
    <property type="entry name" value="MoCofactor_Util/Proc"/>
</dbReference>
<accession>A0A7C4TX94</accession>
<dbReference type="PANTHER" id="PTHR30388">
    <property type="entry name" value="ALDEHYDE OXIDOREDUCTASE MOLYBDENUM COFACTOR ASSEMBLY PROTEIN"/>
    <property type="match status" value="1"/>
</dbReference>
<evidence type="ECO:0008006" key="4">
    <source>
        <dbReference type="Google" id="ProtNLM"/>
    </source>
</evidence>
<evidence type="ECO:0000259" key="2">
    <source>
        <dbReference type="Pfam" id="PF13478"/>
    </source>
</evidence>
<dbReference type="InterPro" id="IPR003777">
    <property type="entry name" value="XdhC_CoxI"/>
</dbReference>
<dbReference type="Pfam" id="PF13478">
    <property type="entry name" value="XdhC_C"/>
    <property type="match status" value="1"/>
</dbReference>
<evidence type="ECO:0000313" key="3">
    <source>
        <dbReference type="EMBL" id="HGW59986.1"/>
    </source>
</evidence>
<name>A0A7C4TX94_9BACT</name>
<gene>
    <name evidence="3" type="ORF">ENV82_00865</name>
</gene>
<dbReference type="Gene3D" id="3.40.50.720">
    <property type="entry name" value="NAD(P)-binding Rossmann-like Domain"/>
    <property type="match status" value="1"/>
</dbReference>
<feature type="domain" description="XdhC- CoxI" evidence="1">
    <location>
        <begin position="12"/>
        <end position="72"/>
    </location>
</feature>
<comment type="caution">
    <text evidence="3">The sequence shown here is derived from an EMBL/GenBank/DDBJ whole genome shotgun (WGS) entry which is preliminary data.</text>
</comment>
<dbReference type="InterPro" id="IPR027051">
    <property type="entry name" value="XdhC_Rossmann_dom"/>
</dbReference>